<dbReference type="EMBL" id="CP026100">
    <property type="protein sequence ID" value="AYV44924.1"/>
    <property type="molecule type" value="Genomic_DNA"/>
</dbReference>
<evidence type="ECO:0000313" key="5">
    <source>
        <dbReference type="Proteomes" id="UP000281192"/>
    </source>
</evidence>
<dbReference type="OrthoDB" id="9799456at2"/>
<keyword evidence="1" id="KW-1133">Transmembrane helix</keyword>
<keyword evidence="5" id="KW-1185">Reference proteome</keyword>
<protein>
    <recommendedName>
        <fullName evidence="6">DUF983 domain-containing protein</fullName>
    </recommendedName>
</protein>
<evidence type="ECO:0000313" key="2">
    <source>
        <dbReference type="EMBL" id="AYV44924.1"/>
    </source>
</evidence>
<feature type="transmembrane region" description="Helical" evidence="1">
    <location>
        <begin position="60"/>
        <end position="81"/>
    </location>
</feature>
<dbReference type="EMBL" id="PJRQ01000012">
    <property type="protein sequence ID" value="PLR18071.1"/>
    <property type="molecule type" value="Genomic_DNA"/>
</dbReference>
<dbReference type="Pfam" id="PF06170">
    <property type="entry name" value="DUF983"/>
    <property type="match status" value="1"/>
</dbReference>
<accession>A0A2N5CW98</accession>
<proteinExistence type="predicted"/>
<dbReference type="Proteomes" id="UP000234483">
    <property type="component" value="Unassembled WGS sequence"/>
</dbReference>
<dbReference type="InterPro" id="IPR009325">
    <property type="entry name" value="DUF983"/>
</dbReference>
<keyword evidence="1" id="KW-0812">Transmembrane</keyword>
<dbReference type="RefSeq" id="WP_101712306.1">
    <property type="nucleotide sequence ID" value="NZ_CP026100.1"/>
</dbReference>
<reference evidence="2 5" key="2">
    <citation type="submission" date="2018-01" db="EMBL/GenBank/DDBJ databases">
        <title>Complete genome sequence of Caulobacter flavus RHGG3.</title>
        <authorList>
            <person name="Yang E."/>
        </authorList>
    </citation>
    <scope>NUCLEOTIDE SEQUENCE [LARGE SCALE GENOMIC DNA]</scope>
    <source>
        <strain evidence="2 5">RHGG3</strain>
    </source>
</reference>
<evidence type="ECO:0000313" key="3">
    <source>
        <dbReference type="EMBL" id="PLR18071.1"/>
    </source>
</evidence>
<gene>
    <name evidence="2" type="ORF">C1707_00860</name>
    <name evidence="3" type="ORF">CFHF_07025</name>
</gene>
<evidence type="ECO:0008006" key="6">
    <source>
        <dbReference type="Google" id="ProtNLM"/>
    </source>
</evidence>
<sequence length="130" mass="14069">MDAMTDRPVPSVLTGMKRGVRHRCPNCGEGKLYSRYLKVEFDCEACGHHLAAYPADDGPAYFTILIVGHLFVAPLLLFPFIWQASPWLVAPLTILPLAALTLMLLPRVKGAVIGALWANGLRKASDAPGG</sequence>
<reference evidence="3 4" key="1">
    <citation type="submission" date="2017-12" db="EMBL/GenBank/DDBJ databases">
        <title>The genome sequence of Caulobacter flavus CGMCC1 15093.</title>
        <authorList>
            <person name="Gao J."/>
            <person name="Mao X."/>
            <person name="Sun J."/>
        </authorList>
    </citation>
    <scope>NUCLEOTIDE SEQUENCE [LARGE SCALE GENOMIC DNA]</scope>
    <source>
        <strain evidence="3 4">CGMCC1 15093</strain>
    </source>
</reference>
<dbReference type="Proteomes" id="UP000281192">
    <property type="component" value="Chromosome"/>
</dbReference>
<evidence type="ECO:0000256" key="1">
    <source>
        <dbReference type="SAM" id="Phobius"/>
    </source>
</evidence>
<organism evidence="3 4">
    <name type="scientific">Caulobacter flavus</name>
    <dbReference type="NCBI Taxonomy" id="1679497"/>
    <lineage>
        <taxon>Bacteria</taxon>
        <taxon>Pseudomonadati</taxon>
        <taxon>Pseudomonadota</taxon>
        <taxon>Alphaproteobacteria</taxon>
        <taxon>Caulobacterales</taxon>
        <taxon>Caulobacteraceae</taxon>
        <taxon>Caulobacter</taxon>
    </lineage>
</organism>
<name>A0A2N5CW98_9CAUL</name>
<evidence type="ECO:0000313" key="4">
    <source>
        <dbReference type="Proteomes" id="UP000234483"/>
    </source>
</evidence>
<feature type="transmembrane region" description="Helical" evidence="1">
    <location>
        <begin position="87"/>
        <end position="105"/>
    </location>
</feature>
<dbReference type="AlphaFoldDB" id="A0A2N5CW98"/>
<keyword evidence="1" id="KW-0472">Membrane</keyword>
<dbReference type="KEGG" id="cfh:C1707_00860"/>